<accession>A0A8X9A8A1</accession>
<evidence type="ECO:0000256" key="1">
    <source>
        <dbReference type="ARBA" id="ARBA00022491"/>
    </source>
</evidence>
<dbReference type="SMART" id="SM00320">
    <property type="entry name" value="WD40"/>
    <property type="match status" value="11"/>
</dbReference>
<reference evidence="7" key="2">
    <citation type="submission" date="2020-08" db="EMBL/GenBank/DDBJ databases">
        <title>Plant Genome Project.</title>
        <authorList>
            <person name="Zhang R.-G."/>
        </authorList>
    </citation>
    <scope>NUCLEOTIDE SEQUENCE</scope>
    <source>
        <strain evidence="7">Huo1</strain>
        <tissue evidence="7">Leaf</tissue>
    </source>
</reference>
<organism evidence="7">
    <name type="scientific">Salvia splendens</name>
    <name type="common">Scarlet sage</name>
    <dbReference type="NCBI Taxonomy" id="180675"/>
    <lineage>
        <taxon>Eukaryota</taxon>
        <taxon>Viridiplantae</taxon>
        <taxon>Streptophyta</taxon>
        <taxon>Embryophyta</taxon>
        <taxon>Tracheophyta</taxon>
        <taxon>Spermatophyta</taxon>
        <taxon>Magnoliopsida</taxon>
        <taxon>eudicotyledons</taxon>
        <taxon>Gunneridae</taxon>
        <taxon>Pentapetalae</taxon>
        <taxon>asterids</taxon>
        <taxon>lamiids</taxon>
        <taxon>Lamiales</taxon>
        <taxon>Lamiaceae</taxon>
        <taxon>Nepetoideae</taxon>
        <taxon>Mentheae</taxon>
        <taxon>Salviinae</taxon>
        <taxon>Salvia</taxon>
        <taxon>Salvia subgen. Calosphace</taxon>
        <taxon>core Calosphace</taxon>
    </lineage>
</organism>
<dbReference type="SMART" id="SM00668">
    <property type="entry name" value="CTLH"/>
    <property type="match status" value="1"/>
</dbReference>
<dbReference type="InterPro" id="IPR048419">
    <property type="entry name" value="Topless_Znf"/>
</dbReference>
<dbReference type="InterPro" id="IPR054080">
    <property type="entry name" value="TPR1-like_2nd"/>
</dbReference>
<dbReference type="Pfam" id="PF00400">
    <property type="entry name" value="WD40"/>
    <property type="match status" value="3"/>
</dbReference>
<dbReference type="Pfam" id="PF21359">
    <property type="entry name" value="zf_topless"/>
    <property type="match status" value="1"/>
</dbReference>
<dbReference type="GO" id="GO:0010072">
    <property type="term" value="P:primary shoot apical meristem specification"/>
    <property type="evidence" value="ECO:0007669"/>
    <property type="project" value="UniProtKB-ARBA"/>
</dbReference>
<feature type="region of interest" description="Disordered" evidence="5">
    <location>
        <begin position="1169"/>
        <end position="1206"/>
    </location>
</feature>
<evidence type="ECO:0000256" key="2">
    <source>
        <dbReference type="ARBA" id="ARBA00022574"/>
    </source>
</evidence>
<feature type="repeat" description="WD" evidence="4">
    <location>
        <begin position="672"/>
        <end position="703"/>
    </location>
</feature>
<dbReference type="Pfam" id="PF21889">
    <property type="entry name" value="TPR1-like_2nd"/>
    <property type="match status" value="1"/>
</dbReference>
<dbReference type="InterPro" id="IPR027728">
    <property type="entry name" value="Topless_fam"/>
</dbReference>
<dbReference type="InterPro" id="IPR006594">
    <property type="entry name" value="LisH"/>
</dbReference>
<dbReference type="InterPro" id="IPR019775">
    <property type="entry name" value="WD40_repeat_CS"/>
</dbReference>
<feature type="compositionally biased region" description="Polar residues" evidence="5">
    <location>
        <begin position="1189"/>
        <end position="1206"/>
    </location>
</feature>
<dbReference type="PROSITE" id="PS50896">
    <property type="entry name" value="LISH"/>
    <property type="match status" value="1"/>
</dbReference>
<sequence>MSSLSRELVFLILQFLEEEKFKESVHKLEQESGFFFNMKYFEEKVHAGEWDEVEKYLSGFTKVDDNRYSMKIFFEIRKQKYLEALDRQDKAKAVEILVNDLKVFSTFNEDLYKEITQLLTLGNFRENEQLSKYGDTKTARSIMLIELKKLIEANPLFREKLGFPTLKSSRLRTLINQSLNWQHQLCKNPRPNPDIKTLFNDHTCSPPNGALAPTPVNLPTPAVAKPAAYTSLGAHGPFPPTAAAANANALAGWMVNAAASSSVQAAVVTASSLPVPPNQVSILKRPITPPATLGMMVEYPNADHEQLMKRLRPVQSVEEVTYPTVHLQASWSLDDLPRTVAFTLHQGSSITSMDFHPSHQTLLLVGCNSGEITLWEAGIREKLCSKPFKIWEMQACTLTFQASAAKDAPFSVNRVTWSPDGSFCGAAFSKHLIHLYAYTGPNDLRQHLEIDAHSGGVNDIAFAHPNKQLCVVTCGDDKLIKVWDLTGRKLFNFEGHEAPVYSICPHQKENIQLFEVNGELIGGYIRLILAAVPADLLPSYQRIRRIKKSLAIVLNPSGCESQHDFSDLTNSYEITFFSVKLSTISALCLQFIFSTAVDGKIKAWLYDNMGSRVDYDAPGHWCTTILYSADGGRLFSCGAGKDGDAHLVEWNESEGAIKRTYTGFRKKCGGVLQFDTTQNHFLAVGEDSQIKFWDMDNINVLTTTDADGGIPSLPHLRFNKEGNLLAVTTTDNGIKILANATGMRSLRTVEAPPFEALRSPLEAAAIKASGSAVPSVAPKVERSSPVRPSLILKGVDSMARSVEKPRALDDVNDKMKPLQLTEIMDPTHCRMVTMPDSADATNKVARLLYTNSGVGILALGSNGIQKLWKWVRNEQNPSGKATASVVPQHWQPNSGLLMTNDITGVNLEEAVPCIALSKNDSYVMSAAGGKVSLFNMMTFKLMTTFMPPPPASTFLVFHPQDNNIIAIGMEDSTIHIYNVRVDEVKSKLKGHQKRITGLAFSTTLNILVSSGADAQLCTWSIDTWEKRKAVPIQLPAGKAPTGDTRVQFHSDQVRLLVAHETQLAIYDASKMERIRQWVPQDALSAPISCAAYSCNSQLVFASFIDGNVGVFDADTLRLRCRVAPTAYLTQSAINGSQAVSPVVVAAHPHEANQFAVGLTDGSVKVIEPTESDGKWGVSPPADNGVLNGRTGSSSTASNHAADQIQR</sequence>
<dbReference type="SMART" id="SM00667">
    <property type="entry name" value="LisH"/>
    <property type="match status" value="1"/>
</dbReference>
<keyword evidence="1" id="KW-0678">Repressor</keyword>
<dbReference type="Proteomes" id="UP000298416">
    <property type="component" value="Unassembled WGS sequence"/>
</dbReference>
<evidence type="ECO:0000313" key="7">
    <source>
        <dbReference type="EMBL" id="KAG6430394.1"/>
    </source>
</evidence>
<dbReference type="PANTHER" id="PTHR44083:SF2">
    <property type="entry name" value="TOPLESS-RELATED PROTEIN 3"/>
    <property type="match status" value="1"/>
</dbReference>
<gene>
    <name evidence="7" type="ORF">SASPL_108459</name>
</gene>
<evidence type="ECO:0000259" key="6">
    <source>
        <dbReference type="PROSITE" id="PS50897"/>
    </source>
</evidence>
<reference evidence="7" key="1">
    <citation type="submission" date="2018-01" db="EMBL/GenBank/DDBJ databases">
        <authorList>
            <person name="Mao J.F."/>
        </authorList>
    </citation>
    <scope>NUCLEOTIDE SEQUENCE</scope>
    <source>
        <strain evidence="7">Huo1</strain>
        <tissue evidence="7">Leaf</tissue>
    </source>
</reference>
<dbReference type="PANTHER" id="PTHR44083">
    <property type="entry name" value="TOPLESS-RELATED PROTEIN 1-RELATED"/>
    <property type="match status" value="1"/>
</dbReference>
<protein>
    <recommendedName>
        <fullName evidence="6">CTLH domain-containing protein</fullName>
    </recommendedName>
</protein>
<dbReference type="PROSITE" id="PS50082">
    <property type="entry name" value="WD_REPEATS_2"/>
    <property type="match status" value="3"/>
</dbReference>
<name>A0A8X9A8A1_SALSN</name>
<dbReference type="Gene3D" id="2.130.10.10">
    <property type="entry name" value="YVTN repeat-like/Quinoprotein amine dehydrogenase"/>
    <property type="match status" value="4"/>
</dbReference>
<evidence type="ECO:0000256" key="3">
    <source>
        <dbReference type="ARBA" id="ARBA00022737"/>
    </source>
</evidence>
<dbReference type="Pfam" id="PF17814">
    <property type="entry name" value="LisH_TPL"/>
    <property type="match status" value="1"/>
</dbReference>
<keyword evidence="8" id="KW-1185">Reference proteome</keyword>
<dbReference type="InterPro" id="IPR015943">
    <property type="entry name" value="WD40/YVTN_repeat-like_dom_sf"/>
</dbReference>
<dbReference type="SUPFAM" id="SSF50978">
    <property type="entry name" value="WD40 repeat-like"/>
    <property type="match status" value="2"/>
</dbReference>
<keyword evidence="3" id="KW-0677">Repeat</keyword>
<dbReference type="InterPro" id="IPR054532">
    <property type="entry name" value="TPL_SMU1_LisH-like"/>
</dbReference>
<keyword evidence="2 4" id="KW-0853">WD repeat</keyword>
<dbReference type="GO" id="GO:0006355">
    <property type="term" value="P:regulation of DNA-templated transcription"/>
    <property type="evidence" value="ECO:0007669"/>
    <property type="project" value="InterPro"/>
</dbReference>
<evidence type="ECO:0000256" key="5">
    <source>
        <dbReference type="SAM" id="MobiDB-lite"/>
    </source>
</evidence>
<dbReference type="PROSITE" id="PS50294">
    <property type="entry name" value="WD_REPEATS_REGION"/>
    <property type="match status" value="1"/>
</dbReference>
<dbReference type="InterPro" id="IPR006595">
    <property type="entry name" value="CTLH_C"/>
</dbReference>
<evidence type="ECO:0000313" key="8">
    <source>
        <dbReference type="Proteomes" id="UP000298416"/>
    </source>
</evidence>
<dbReference type="PROSITE" id="PS50897">
    <property type="entry name" value="CTLH"/>
    <property type="match status" value="1"/>
</dbReference>
<evidence type="ECO:0000256" key="4">
    <source>
        <dbReference type="PROSITE-ProRule" id="PRU00221"/>
    </source>
</evidence>
<dbReference type="AlphaFoldDB" id="A0A8X9A8A1"/>
<dbReference type="InterPro" id="IPR001680">
    <property type="entry name" value="WD40_rpt"/>
</dbReference>
<dbReference type="FunFam" id="2.130.10.10:FF:000479">
    <property type="entry name" value="Topless-related protein 3"/>
    <property type="match status" value="1"/>
</dbReference>
<feature type="repeat" description="WD" evidence="4">
    <location>
        <begin position="450"/>
        <end position="485"/>
    </location>
</feature>
<proteinExistence type="predicted"/>
<dbReference type="PROSITE" id="PS00678">
    <property type="entry name" value="WD_REPEATS_1"/>
    <property type="match status" value="1"/>
</dbReference>
<feature type="repeat" description="WD" evidence="4">
    <location>
        <begin position="988"/>
        <end position="1029"/>
    </location>
</feature>
<feature type="domain" description="CTLH" evidence="6">
    <location>
        <begin position="34"/>
        <end position="92"/>
    </location>
</feature>
<comment type="caution">
    <text evidence="7">The sequence shown here is derived from an EMBL/GenBank/DDBJ whole genome shotgun (WGS) entry which is preliminary data.</text>
</comment>
<dbReference type="InterPro" id="IPR036322">
    <property type="entry name" value="WD40_repeat_dom_sf"/>
</dbReference>
<dbReference type="EMBL" id="PNBA02000003">
    <property type="protein sequence ID" value="KAG6430394.1"/>
    <property type="molecule type" value="Genomic_DNA"/>
</dbReference>